<name>A0A4Y2BC47_ARAVE</name>
<evidence type="ECO:0000256" key="1">
    <source>
        <dbReference type="SAM" id="MobiDB-lite"/>
    </source>
</evidence>
<sequence length="119" mass="13013">MTHVAHAPSPGITAVFFSAPFFEVVTLVCLLSENGTFRRPETILGDNGTFRRPETVLGDNGTFRRPKTVLGDNGKFRSPETVLGGNGTGYLTTGRSRSKRDVWSHYAYYRSSGVKAVLS</sequence>
<reference evidence="3 4" key="1">
    <citation type="journal article" date="2019" name="Sci. Rep.">
        <title>Orb-weaving spider Araneus ventricosus genome elucidates the spidroin gene catalogue.</title>
        <authorList>
            <person name="Kono N."/>
            <person name="Nakamura H."/>
            <person name="Ohtoshi R."/>
            <person name="Moran D.A.P."/>
            <person name="Shinohara A."/>
            <person name="Yoshida Y."/>
            <person name="Fujiwara M."/>
            <person name="Mori M."/>
            <person name="Tomita M."/>
            <person name="Arakawa K."/>
        </authorList>
    </citation>
    <scope>NUCLEOTIDE SEQUENCE [LARGE SCALE GENOMIC DNA]</scope>
</reference>
<dbReference type="Proteomes" id="UP000499080">
    <property type="component" value="Unassembled WGS sequence"/>
</dbReference>
<proteinExistence type="predicted"/>
<protein>
    <submittedName>
        <fullName evidence="3">Uncharacterized protein</fullName>
    </submittedName>
</protein>
<feature type="region of interest" description="Disordered" evidence="1">
    <location>
        <begin position="55"/>
        <end position="78"/>
    </location>
</feature>
<feature type="transmembrane region" description="Helical" evidence="2">
    <location>
        <begin position="12"/>
        <end position="31"/>
    </location>
</feature>
<accession>A0A4Y2BC47</accession>
<evidence type="ECO:0000313" key="3">
    <source>
        <dbReference type="EMBL" id="GBL88684.1"/>
    </source>
</evidence>
<gene>
    <name evidence="3" type="ORF">AVEN_245866_1</name>
</gene>
<keyword evidence="4" id="KW-1185">Reference proteome</keyword>
<keyword evidence="2" id="KW-0472">Membrane</keyword>
<keyword evidence="2" id="KW-1133">Transmembrane helix</keyword>
<comment type="caution">
    <text evidence="3">The sequence shown here is derived from an EMBL/GenBank/DDBJ whole genome shotgun (WGS) entry which is preliminary data.</text>
</comment>
<evidence type="ECO:0000313" key="4">
    <source>
        <dbReference type="Proteomes" id="UP000499080"/>
    </source>
</evidence>
<keyword evidence="2" id="KW-0812">Transmembrane</keyword>
<evidence type="ECO:0000256" key="2">
    <source>
        <dbReference type="SAM" id="Phobius"/>
    </source>
</evidence>
<dbReference type="AlphaFoldDB" id="A0A4Y2BC47"/>
<dbReference type="EMBL" id="BGPR01159046">
    <property type="protein sequence ID" value="GBL88684.1"/>
    <property type="molecule type" value="Genomic_DNA"/>
</dbReference>
<organism evidence="3 4">
    <name type="scientific">Araneus ventricosus</name>
    <name type="common">Orbweaver spider</name>
    <name type="synonym">Epeira ventricosa</name>
    <dbReference type="NCBI Taxonomy" id="182803"/>
    <lineage>
        <taxon>Eukaryota</taxon>
        <taxon>Metazoa</taxon>
        <taxon>Ecdysozoa</taxon>
        <taxon>Arthropoda</taxon>
        <taxon>Chelicerata</taxon>
        <taxon>Arachnida</taxon>
        <taxon>Araneae</taxon>
        <taxon>Araneomorphae</taxon>
        <taxon>Entelegynae</taxon>
        <taxon>Araneoidea</taxon>
        <taxon>Araneidae</taxon>
        <taxon>Araneus</taxon>
    </lineage>
</organism>